<dbReference type="InterPro" id="IPR033985">
    <property type="entry name" value="SusD-like_N"/>
</dbReference>
<name>A0ABX3NNJ2_9BACT</name>
<dbReference type="Pfam" id="PF07980">
    <property type="entry name" value="SusD_RagB"/>
    <property type="match status" value="1"/>
</dbReference>
<dbReference type="SUPFAM" id="SSF48452">
    <property type="entry name" value="TPR-like"/>
    <property type="match status" value="1"/>
</dbReference>
<dbReference type="Gene3D" id="1.25.40.390">
    <property type="match status" value="1"/>
</dbReference>
<sequence>MKKIIYNISIVVLAAGILTSCKKFLDRKNEASFDSQSTFENSSKAEMAVLGIYNYSFNRELYYQLGMGTDECISTEGNTNSKNMIANYVYSPDNVPTDTYTSMYRAIEYANICIKNVSAMKGTSDADQKKLNMLLGESYALRAMSYLNVVRFFGDVPYPTIPVLDAGTFASSRVSRDTIYDGCVADLQKAIDLLPWKSEGMVPTPERFTKNAAYGILARTALYAAGFSLRWDLNTYAASSVKLAQRSDAARIRELYQIASDACNAVIQKGENGLVTTYEQVFRDLVSGKYNIESMLEYGQYGTDANGTANQSAIGYTNGMFSHTSSMYGKAQPAMGVMPTFYYDFQDGDKRRDVSICTYGITDKNARQLNSYGANTIGKYRVTWKTSAGTAINKRDIDWPWLRYSDVLLMYAEAQNELNNAPTPSGIAAYELVRKRGFGGDATKIGTTPTTYQDFRNAIINERKLELSFEGWRRTDLVRWGIQYETLTQCKQNLIDMAGKTGKYANIDQYRTYKLDIATTWSDPVVAVAFTGFKTKLTAADSANAKANGLTILDMYSNVAISGGQVLDPNQQWIKDIFRGIEKNKTELLPLNTTTTINNNPGLAGEQHPLY</sequence>
<dbReference type="EMBL" id="LWBO01000077">
    <property type="protein sequence ID" value="OQP40465.1"/>
    <property type="molecule type" value="Genomic_DNA"/>
</dbReference>
<comment type="subcellular location">
    <subcellularLocation>
        <location evidence="1">Cell outer membrane</location>
    </subcellularLocation>
</comment>
<comment type="caution">
    <text evidence="8">The sequence shown here is derived from an EMBL/GenBank/DDBJ whole genome shotgun (WGS) entry which is preliminary data.</text>
</comment>
<keyword evidence="3" id="KW-0732">Signal</keyword>
<gene>
    <name evidence="8" type="ORF">A4D02_16265</name>
</gene>
<evidence type="ECO:0000313" key="9">
    <source>
        <dbReference type="Proteomes" id="UP000192277"/>
    </source>
</evidence>
<accession>A0ABX3NNJ2</accession>
<evidence type="ECO:0000256" key="4">
    <source>
        <dbReference type="ARBA" id="ARBA00023136"/>
    </source>
</evidence>
<dbReference type="Proteomes" id="UP000192277">
    <property type="component" value="Unassembled WGS sequence"/>
</dbReference>
<keyword evidence="4" id="KW-0472">Membrane</keyword>
<protein>
    <submittedName>
        <fullName evidence="8">Glycan metabolism protein RagB</fullName>
    </submittedName>
</protein>
<organism evidence="8 9">
    <name type="scientific">Niastella koreensis</name>
    <dbReference type="NCBI Taxonomy" id="354356"/>
    <lineage>
        <taxon>Bacteria</taxon>
        <taxon>Pseudomonadati</taxon>
        <taxon>Bacteroidota</taxon>
        <taxon>Chitinophagia</taxon>
        <taxon>Chitinophagales</taxon>
        <taxon>Chitinophagaceae</taxon>
        <taxon>Niastella</taxon>
    </lineage>
</organism>
<feature type="domain" description="RagB/SusD" evidence="6">
    <location>
        <begin position="362"/>
        <end position="517"/>
    </location>
</feature>
<dbReference type="InterPro" id="IPR011990">
    <property type="entry name" value="TPR-like_helical_dom_sf"/>
</dbReference>
<evidence type="ECO:0000256" key="1">
    <source>
        <dbReference type="ARBA" id="ARBA00004442"/>
    </source>
</evidence>
<dbReference type="InterPro" id="IPR012944">
    <property type="entry name" value="SusD_RagB_dom"/>
</dbReference>
<evidence type="ECO:0000259" key="6">
    <source>
        <dbReference type="Pfam" id="PF07980"/>
    </source>
</evidence>
<evidence type="ECO:0000256" key="2">
    <source>
        <dbReference type="ARBA" id="ARBA00006275"/>
    </source>
</evidence>
<keyword evidence="9" id="KW-1185">Reference proteome</keyword>
<evidence type="ECO:0000313" key="8">
    <source>
        <dbReference type="EMBL" id="OQP40465.1"/>
    </source>
</evidence>
<dbReference type="CDD" id="cd08977">
    <property type="entry name" value="SusD"/>
    <property type="match status" value="1"/>
</dbReference>
<dbReference type="RefSeq" id="WP_014217629.1">
    <property type="nucleotide sequence ID" value="NZ_LWBO01000077.1"/>
</dbReference>
<evidence type="ECO:0000259" key="7">
    <source>
        <dbReference type="Pfam" id="PF14322"/>
    </source>
</evidence>
<evidence type="ECO:0000256" key="5">
    <source>
        <dbReference type="ARBA" id="ARBA00023237"/>
    </source>
</evidence>
<evidence type="ECO:0000256" key="3">
    <source>
        <dbReference type="ARBA" id="ARBA00022729"/>
    </source>
</evidence>
<reference evidence="8 9" key="1">
    <citation type="submission" date="2016-04" db="EMBL/GenBank/DDBJ databases">
        <authorList>
            <person name="Chen L."/>
            <person name="Zhuang W."/>
            <person name="Wang G."/>
        </authorList>
    </citation>
    <scope>NUCLEOTIDE SEQUENCE [LARGE SCALE GENOMIC DNA]</scope>
    <source>
        <strain evidence="9">GR20</strain>
    </source>
</reference>
<comment type="similarity">
    <text evidence="2">Belongs to the SusD family.</text>
</comment>
<keyword evidence="5" id="KW-0998">Cell outer membrane</keyword>
<dbReference type="Pfam" id="PF14322">
    <property type="entry name" value="SusD-like_3"/>
    <property type="match status" value="1"/>
</dbReference>
<feature type="domain" description="SusD-like N-terminal" evidence="7">
    <location>
        <begin position="23"/>
        <end position="222"/>
    </location>
</feature>
<proteinExistence type="inferred from homology"/>
<dbReference type="PROSITE" id="PS51257">
    <property type="entry name" value="PROKAR_LIPOPROTEIN"/>
    <property type="match status" value="1"/>
</dbReference>